<name>A0A8J4EIC2_9ACTN</name>
<comment type="caution">
    <text evidence="4">The sequence shown here is derived from an EMBL/GenBank/DDBJ whole genome shotgun (WGS) entry which is preliminary data.</text>
</comment>
<keyword evidence="5" id="KW-1185">Reference proteome</keyword>
<proteinExistence type="predicted"/>
<dbReference type="RefSeq" id="WP_207122725.1">
    <property type="nucleotide sequence ID" value="NZ_BOPO01000003.1"/>
</dbReference>
<dbReference type="InterPro" id="IPR002018">
    <property type="entry name" value="CarbesteraseB"/>
</dbReference>
<dbReference type="Proteomes" id="UP000614996">
    <property type="component" value="Unassembled WGS sequence"/>
</dbReference>
<dbReference type="GO" id="GO:0016787">
    <property type="term" value="F:hydrolase activity"/>
    <property type="evidence" value="ECO:0007669"/>
    <property type="project" value="UniProtKB-KW"/>
</dbReference>
<organism evidence="4 5">
    <name type="scientific">Actinocatenispora comari</name>
    <dbReference type="NCBI Taxonomy" id="2807577"/>
    <lineage>
        <taxon>Bacteria</taxon>
        <taxon>Bacillati</taxon>
        <taxon>Actinomycetota</taxon>
        <taxon>Actinomycetes</taxon>
        <taxon>Micromonosporales</taxon>
        <taxon>Micromonosporaceae</taxon>
        <taxon>Actinocatenispora</taxon>
    </lineage>
</organism>
<dbReference type="InterPro" id="IPR050309">
    <property type="entry name" value="Type-B_Carboxylest/Lipase"/>
</dbReference>
<evidence type="ECO:0000313" key="4">
    <source>
        <dbReference type="EMBL" id="GIL25086.1"/>
    </source>
</evidence>
<dbReference type="Gene3D" id="3.40.50.1820">
    <property type="entry name" value="alpha/beta hydrolase"/>
    <property type="match status" value="1"/>
</dbReference>
<protein>
    <submittedName>
        <fullName evidence="4">Carboxylic ester hydrolase</fullName>
    </submittedName>
</protein>
<keyword evidence="2" id="KW-0732">Signal</keyword>
<dbReference type="InterPro" id="IPR029058">
    <property type="entry name" value="AB_hydrolase_fold"/>
</dbReference>
<dbReference type="SUPFAM" id="SSF53474">
    <property type="entry name" value="alpha/beta-Hydrolases"/>
    <property type="match status" value="1"/>
</dbReference>
<feature type="region of interest" description="Disordered" evidence="1">
    <location>
        <begin position="23"/>
        <end position="42"/>
    </location>
</feature>
<evidence type="ECO:0000256" key="1">
    <source>
        <dbReference type="SAM" id="MobiDB-lite"/>
    </source>
</evidence>
<accession>A0A8J4EIC2</accession>
<gene>
    <name evidence="4" type="ORF">NUM_03410</name>
</gene>
<keyword evidence="4" id="KW-0378">Hydrolase</keyword>
<evidence type="ECO:0000256" key="2">
    <source>
        <dbReference type="SAM" id="SignalP"/>
    </source>
</evidence>
<dbReference type="Pfam" id="PF00135">
    <property type="entry name" value="COesterase"/>
    <property type="match status" value="1"/>
</dbReference>
<evidence type="ECO:0000259" key="3">
    <source>
        <dbReference type="Pfam" id="PF00135"/>
    </source>
</evidence>
<sequence>MRALGRGLLVLALASTLGTAGVATASGAPPPSAAPSRAPSSQTIVRTSAGLVRGTSSPASRSFQGIPYAAPPVGPLRWRSPRPPARWAGVRDATHPGNRCAQAANPVSGTAGSTSEDCLYLNVTVPNEPAGRRLPVLVYLHGGGLSSGAGSDQEPRRLAVQAHAIVVTLNYRLGVFGFFGHTGLPGSGTFALQDQQAALSWVRRNIARFGGNDRNTTLFGESGGGDSVCAQLVSPSARGLFDKALIQSGTCTDANPVDDLYPGAGPAVATWKSLSTVDQAGDRAAAKLGCATTTLACLRAIPAAKLLADPAVTATYWSPAYGTGVLPEPPATAIARGRAAHVPIMMGTTSDEASLLVATSYQAIDADTYRQLLGRAFGADADQVSAAYPLESYGSPTRAWSAIVGDRGYVCPNQETETILSRTTPTYGYEFTDQHPPLIFDVDPTFPLGAYHGSDVPYLWDTPHHPVRLTAPQRMLADQMIGYLGGFATTGNPNGTGRPHWPRIRTAPPALHQFTPRREGQHPTPTATRHHCRLWHSLR</sequence>
<reference evidence="5" key="1">
    <citation type="journal article" date="2021" name="Int. J. Syst. Evol. Microbiol.">
        <title>Actinocatenispora comari sp. nov., an endophytic actinomycete isolated from aerial parts of Comarum salesowianum.</title>
        <authorList>
            <person name="Oyunbileg N."/>
            <person name="Iizaka Y."/>
            <person name="Hamada M."/>
            <person name="Davaapurev B.O."/>
            <person name="Fukumoto A."/>
            <person name="Tsetseg B."/>
            <person name="Kato F."/>
            <person name="Tamura T."/>
            <person name="Batkhuu J."/>
            <person name="Anzai Y."/>
        </authorList>
    </citation>
    <scope>NUCLEOTIDE SEQUENCE [LARGE SCALE GENOMIC DNA]</scope>
    <source>
        <strain evidence="5">NUM-2625</strain>
    </source>
</reference>
<feature type="domain" description="Carboxylesterase type B" evidence="3">
    <location>
        <begin position="42"/>
        <end position="519"/>
    </location>
</feature>
<feature type="chain" id="PRO_5035216182" evidence="2">
    <location>
        <begin position="26"/>
        <end position="539"/>
    </location>
</feature>
<dbReference type="PANTHER" id="PTHR11559">
    <property type="entry name" value="CARBOXYLESTERASE"/>
    <property type="match status" value="1"/>
</dbReference>
<evidence type="ECO:0000313" key="5">
    <source>
        <dbReference type="Proteomes" id="UP000614996"/>
    </source>
</evidence>
<dbReference type="EMBL" id="BOPO01000003">
    <property type="protein sequence ID" value="GIL25086.1"/>
    <property type="molecule type" value="Genomic_DNA"/>
</dbReference>
<dbReference type="AlphaFoldDB" id="A0A8J4EIC2"/>
<feature type="signal peptide" evidence="2">
    <location>
        <begin position="1"/>
        <end position="25"/>
    </location>
</feature>